<protein>
    <submittedName>
        <fullName evidence="2">Uncharacterized protein</fullName>
    </submittedName>
</protein>
<dbReference type="AlphaFoldDB" id="A0A426ZQ84"/>
<sequence length="55" mass="6577">MITVLKNENDILKAKNEILMKKIKDLEARITRIMEILIRLYFPTYMLDVLGIIQR</sequence>
<organism evidence="2 3">
    <name type="scientific">Ensete ventricosum</name>
    <name type="common">Abyssinian banana</name>
    <name type="synonym">Musa ensete</name>
    <dbReference type="NCBI Taxonomy" id="4639"/>
    <lineage>
        <taxon>Eukaryota</taxon>
        <taxon>Viridiplantae</taxon>
        <taxon>Streptophyta</taxon>
        <taxon>Embryophyta</taxon>
        <taxon>Tracheophyta</taxon>
        <taxon>Spermatophyta</taxon>
        <taxon>Magnoliopsida</taxon>
        <taxon>Liliopsida</taxon>
        <taxon>Zingiberales</taxon>
        <taxon>Musaceae</taxon>
        <taxon>Ensete</taxon>
    </lineage>
</organism>
<dbReference type="Proteomes" id="UP000287651">
    <property type="component" value="Unassembled WGS sequence"/>
</dbReference>
<name>A0A426ZQ84_ENSVE</name>
<feature type="coiled-coil region" evidence="1">
    <location>
        <begin position="2"/>
        <end position="36"/>
    </location>
</feature>
<accession>A0A426ZQ84</accession>
<evidence type="ECO:0000313" key="2">
    <source>
        <dbReference type="EMBL" id="RRT66081.1"/>
    </source>
</evidence>
<reference evidence="2 3" key="1">
    <citation type="journal article" date="2014" name="Agronomy (Basel)">
        <title>A Draft Genome Sequence for Ensete ventricosum, the Drought-Tolerant Tree Against Hunger.</title>
        <authorList>
            <person name="Harrison J."/>
            <person name="Moore K.A."/>
            <person name="Paszkiewicz K."/>
            <person name="Jones T."/>
            <person name="Grant M."/>
            <person name="Ambacheew D."/>
            <person name="Muzemil S."/>
            <person name="Studholme D.J."/>
        </authorList>
    </citation>
    <scope>NUCLEOTIDE SEQUENCE [LARGE SCALE GENOMIC DNA]</scope>
</reference>
<keyword evidence="1" id="KW-0175">Coiled coil</keyword>
<gene>
    <name evidence="2" type="ORF">B296_00027098</name>
</gene>
<evidence type="ECO:0000313" key="3">
    <source>
        <dbReference type="Proteomes" id="UP000287651"/>
    </source>
</evidence>
<comment type="caution">
    <text evidence="2">The sequence shown here is derived from an EMBL/GenBank/DDBJ whole genome shotgun (WGS) entry which is preliminary data.</text>
</comment>
<evidence type="ECO:0000256" key="1">
    <source>
        <dbReference type="SAM" id="Coils"/>
    </source>
</evidence>
<proteinExistence type="predicted"/>
<dbReference type="EMBL" id="AMZH03005567">
    <property type="protein sequence ID" value="RRT66081.1"/>
    <property type="molecule type" value="Genomic_DNA"/>
</dbReference>